<dbReference type="EMBL" id="QVTD01000006">
    <property type="protein sequence ID" value="RFU63531.1"/>
    <property type="molecule type" value="Genomic_DNA"/>
</dbReference>
<evidence type="ECO:0000313" key="3">
    <source>
        <dbReference type="Proteomes" id="UP000262939"/>
    </source>
</evidence>
<accession>A0A372LD75</accession>
<gene>
    <name evidence="2" type="ORF">D0466_12210</name>
</gene>
<feature type="region of interest" description="Disordered" evidence="1">
    <location>
        <begin position="1"/>
        <end position="24"/>
    </location>
</feature>
<organism evidence="2 3">
    <name type="scientific">Peribacillus glennii</name>
    <dbReference type="NCBI Taxonomy" id="2303991"/>
    <lineage>
        <taxon>Bacteria</taxon>
        <taxon>Bacillati</taxon>
        <taxon>Bacillota</taxon>
        <taxon>Bacilli</taxon>
        <taxon>Bacillales</taxon>
        <taxon>Bacillaceae</taxon>
        <taxon>Peribacillus</taxon>
    </lineage>
</organism>
<evidence type="ECO:0000313" key="2">
    <source>
        <dbReference type="EMBL" id="RFU63531.1"/>
    </source>
</evidence>
<dbReference type="Proteomes" id="UP000262939">
    <property type="component" value="Unassembled WGS sequence"/>
</dbReference>
<proteinExistence type="predicted"/>
<reference evidence="2 3" key="1">
    <citation type="submission" date="2018-08" db="EMBL/GenBank/DDBJ databases">
        <title>Bacillus chawlae sp. nov., Bacillus glennii sp. nov., and Bacillus saganii sp. nov. Isolated from the Vehicle Assembly Building at Kennedy Space Center where the Viking Spacecraft were Assembled.</title>
        <authorList>
            <person name="Seuylemezian A."/>
            <person name="Vaishampayan P."/>
        </authorList>
    </citation>
    <scope>NUCLEOTIDE SEQUENCE [LARGE SCALE GENOMIC DNA]</scope>
    <source>
        <strain evidence="2 3">V44-8</strain>
    </source>
</reference>
<comment type="caution">
    <text evidence="2">The sequence shown here is derived from an EMBL/GenBank/DDBJ whole genome shotgun (WGS) entry which is preliminary data.</text>
</comment>
<dbReference type="AlphaFoldDB" id="A0A372LD75"/>
<sequence>MMSGEEWVHPTNDTGGTLLRAGSF</sequence>
<evidence type="ECO:0000256" key="1">
    <source>
        <dbReference type="SAM" id="MobiDB-lite"/>
    </source>
</evidence>
<keyword evidence="3" id="KW-1185">Reference proteome</keyword>
<name>A0A372LD75_9BACI</name>
<protein>
    <submittedName>
        <fullName evidence="2">DUF3905 domain-containing protein</fullName>
    </submittedName>
</protein>